<feature type="region of interest" description="Disordered" evidence="1">
    <location>
        <begin position="223"/>
        <end position="244"/>
    </location>
</feature>
<dbReference type="Proteomes" id="UP000479241">
    <property type="component" value="Unassembled WGS sequence"/>
</dbReference>
<name>A0A6L9W4Z8_9ACTN</name>
<sequence>MQLGGLPIELDVTVGSWIADAVGRAHWSTVGSLVPADFPAFARVLHPAYRYDGDDDVEIGWGDVAALNGTTAHPRMQWPAVTGGWEYLTEDSQPPTWDGTPAEGHLPCTLAARMAAVLARHTTTPDRCWLGRWVGFGYDTAELREVPRLPLPRARDVVLVQGSADDAVRNLAPEPSEQSANLWWPADRAWVVATDIDLMSTYVAGSEACIADLLATPGLEVVPASPDDRVGHADDPVNPAPDRG</sequence>
<evidence type="ECO:0000256" key="1">
    <source>
        <dbReference type="SAM" id="MobiDB-lite"/>
    </source>
</evidence>
<comment type="caution">
    <text evidence="2">The sequence shown here is derived from an EMBL/GenBank/DDBJ whole genome shotgun (WGS) entry which is preliminary data.</text>
</comment>
<dbReference type="EMBL" id="JAAGWG010000025">
    <property type="protein sequence ID" value="NEK87176.1"/>
    <property type="molecule type" value="Genomic_DNA"/>
</dbReference>
<protein>
    <submittedName>
        <fullName evidence="2">Uncharacterized protein</fullName>
    </submittedName>
</protein>
<organism evidence="2 3">
    <name type="scientific">Blastococcus saxobsidens</name>
    <dbReference type="NCBI Taxonomy" id="138336"/>
    <lineage>
        <taxon>Bacteria</taxon>
        <taxon>Bacillati</taxon>
        <taxon>Actinomycetota</taxon>
        <taxon>Actinomycetes</taxon>
        <taxon>Geodermatophilales</taxon>
        <taxon>Geodermatophilaceae</taxon>
        <taxon>Blastococcus</taxon>
    </lineage>
</organism>
<dbReference type="AlphaFoldDB" id="A0A6L9W4Z8"/>
<evidence type="ECO:0000313" key="3">
    <source>
        <dbReference type="Proteomes" id="UP000479241"/>
    </source>
</evidence>
<feature type="compositionally biased region" description="Basic and acidic residues" evidence="1">
    <location>
        <begin position="226"/>
        <end position="235"/>
    </location>
</feature>
<reference evidence="2 3" key="1">
    <citation type="submission" date="2019-12" db="EMBL/GenBank/DDBJ databases">
        <title>the WGS of Blastococcus saxobsidens 67B17.</title>
        <authorList>
            <person name="Jiang Z."/>
        </authorList>
    </citation>
    <scope>NUCLEOTIDE SEQUENCE [LARGE SCALE GENOMIC DNA]</scope>
    <source>
        <strain evidence="2 3">67B17</strain>
    </source>
</reference>
<accession>A0A6L9W4Z8</accession>
<evidence type="ECO:0000313" key="2">
    <source>
        <dbReference type="EMBL" id="NEK87176.1"/>
    </source>
</evidence>
<dbReference type="RefSeq" id="WP_163206873.1">
    <property type="nucleotide sequence ID" value="NZ_JAAGWG010000025.1"/>
</dbReference>
<proteinExistence type="predicted"/>
<gene>
    <name evidence="2" type="ORF">GCU60_15650</name>
</gene>